<dbReference type="PROSITE" id="PS51257">
    <property type="entry name" value="PROKAR_LIPOPROTEIN"/>
    <property type="match status" value="1"/>
</dbReference>
<dbReference type="OrthoDB" id="7429203at2"/>
<evidence type="ECO:0000313" key="3">
    <source>
        <dbReference type="EMBL" id="PKB14865.1"/>
    </source>
</evidence>
<dbReference type="Proteomes" id="UP000232587">
    <property type="component" value="Unassembled WGS sequence"/>
</dbReference>
<sequence>MRRAFALALLLAVSACGKADNQPGPGNVTVGEARALDEAAEMIEDRRPAAAATAAATPPPSTVTPAASAS</sequence>
<proteinExistence type="predicted"/>
<keyword evidence="4" id="KW-1185">Reference proteome</keyword>
<gene>
    <name evidence="3" type="ORF">B0I00_2467</name>
</gene>
<evidence type="ECO:0008006" key="5">
    <source>
        <dbReference type="Google" id="ProtNLM"/>
    </source>
</evidence>
<reference evidence="3 4" key="1">
    <citation type="submission" date="2017-11" db="EMBL/GenBank/DDBJ databases">
        <title>Genomic Encyclopedia of Type Strains, Phase III (KMG-III): the genomes of soil and plant-associated and newly described type strains.</title>
        <authorList>
            <person name="Whitman W."/>
        </authorList>
    </citation>
    <scope>NUCLEOTIDE SEQUENCE [LARGE SCALE GENOMIC DNA]</scope>
    <source>
        <strain evidence="3 4">CGMCC 1.12274</strain>
    </source>
</reference>
<dbReference type="EMBL" id="PHUF01000004">
    <property type="protein sequence ID" value="PKB14865.1"/>
    <property type="molecule type" value="Genomic_DNA"/>
</dbReference>
<comment type="caution">
    <text evidence="3">The sequence shown here is derived from an EMBL/GenBank/DDBJ whole genome shotgun (WGS) entry which is preliminary data.</text>
</comment>
<organism evidence="3 4">
    <name type="scientific">Novosphingobium kunmingense</name>
    <dbReference type="NCBI Taxonomy" id="1211806"/>
    <lineage>
        <taxon>Bacteria</taxon>
        <taxon>Pseudomonadati</taxon>
        <taxon>Pseudomonadota</taxon>
        <taxon>Alphaproteobacteria</taxon>
        <taxon>Sphingomonadales</taxon>
        <taxon>Sphingomonadaceae</taxon>
        <taxon>Novosphingobium</taxon>
    </lineage>
</organism>
<evidence type="ECO:0000313" key="4">
    <source>
        <dbReference type="Proteomes" id="UP000232587"/>
    </source>
</evidence>
<dbReference type="AlphaFoldDB" id="A0A2N0H7F3"/>
<keyword evidence="2" id="KW-0732">Signal</keyword>
<protein>
    <recommendedName>
        <fullName evidence="5">Lipoprotein</fullName>
    </recommendedName>
</protein>
<accession>A0A2N0H7F3</accession>
<evidence type="ECO:0000256" key="2">
    <source>
        <dbReference type="SAM" id="SignalP"/>
    </source>
</evidence>
<feature type="region of interest" description="Disordered" evidence="1">
    <location>
        <begin position="46"/>
        <end position="70"/>
    </location>
</feature>
<dbReference type="RefSeq" id="WP_100867650.1">
    <property type="nucleotide sequence ID" value="NZ_PHUF01000004.1"/>
</dbReference>
<feature type="signal peptide" evidence="2">
    <location>
        <begin position="1"/>
        <end position="19"/>
    </location>
</feature>
<evidence type="ECO:0000256" key="1">
    <source>
        <dbReference type="SAM" id="MobiDB-lite"/>
    </source>
</evidence>
<name>A0A2N0H7F3_9SPHN</name>
<feature type="chain" id="PRO_5014903259" description="Lipoprotein" evidence="2">
    <location>
        <begin position="20"/>
        <end position="70"/>
    </location>
</feature>